<feature type="transmembrane region" description="Helical" evidence="6">
    <location>
        <begin position="344"/>
        <end position="366"/>
    </location>
</feature>
<evidence type="ECO:0000313" key="9">
    <source>
        <dbReference type="Proteomes" id="UP000035579"/>
    </source>
</evidence>
<sequence length="542" mass="57186">MSSIEPGTTVGRYRVIRLLAQGGMAEVYRAEQALTGGIVRPVALKVIRPEYSESEDFREMFLDEARTACTLSHPNIVHIYEVGEVDGLLYMAMELVPGVSLTEVERVLRQRGERFTDEALLAIGIATCAALEAVHERPNLVHRDVSPQNLMLPAGGTLKLIDFGIAKAATNRNHTRAGTTKGKAGYFSPEQAKGKLLDGRSDLFSLGVTLYQLAAGVGPLDAYPTLISRNTALVRGDWESLSRVCPELPRGFVSVVERAMRVKPEERYPDARTMREELESVAFAAGLPVGPGSLTGYVRAEGESVSVSKTSPRRNRPGTGPVAPSVVTASRAPATRGLPGGRKVWAPVAGVVVGLVLSLAGGAFILSRQPPAPVTPPAPVPPVATPAPEPAPATAVAETPAPTPAPEPAPVPESPPPAEPAAVVSAAAIRPEPPSPKRVPKRSREQAHTVASPAPAPAPAEEVLSGVGGLRIGAAPGVQGQVKLPGRGIEELPYDVRRLDAGRYALQFISSGKTASCEVKVLPERRTLVVFDGKGCTVSYRD</sequence>
<gene>
    <name evidence="8" type="ORF">AA314_09544</name>
</gene>
<dbReference type="KEGG" id="age:AA314_09544"/>
<proteinExistence type="predicted"/>
<evidence type="ECO:0000259" key="7">
    <source>
        <dbReference type="PROSITE" id="PS50011"/>
    </source>
</evidence>
<dbReference type="SUPFAM" id="SSF56112">
    <property type="entry name" value="Protein kinase-like (PK-like)"/>
    <property type="match status" value="1"/>
</dbReference>
<feature type="compositionally biased region" description="Pro residues" evidence="5">
    <location>
        <begin position="376"/>
        <end position="391"/>
    </location>
</feature>
<dbReference type="CDD" id="cd14014">
    <property type="entry name" value="STKc_PknB_like"/>
    <property type="match status" value="1"/>
</dbReference>
<keyword evidence="4" id="KW-0067">ATP-binding</keyword>
<keyword evidence="6" id="KW-0812">Transmembrane</keyword>
<dbReference type="EMBL" id="CP011509">
    <property type="protein sequence ID" value="AKJ07918.1"/>
    <property type="molecule type" value="Genomic_DNA"/>
</dbReference>
<evidence type="ECO:0000256" key="3">
    <source>
        <dbReference type="ARBA" id="ARBA00022777"/>
    </source>
</evidence>
<dbReference type="Gene3D" id="3.30.200.20">
    <property type="entry name" value="Phosphorylase Kinase, domain 1"/>
    <property type="match status" value="1"/>
</dbReference>
<accession>A0AAC8TJ19</accession>
<dbReference type="GO" id="GO:0005524">
    <property type="term" value="F:ATP binding"/>
    <property type="evidence" value="ECO:0007669"/>
    <property type="project" value="UniProtKB-KW"/>
</dbReference>
<dbReference type="PANTHER" id="PTHR43289">
    <property type="entry name" value="MITOGEN-ACTIVATED PROTEIN KINASE KINASE KINASE 20-RELATED"/>
    <property type="match status" value="1"/>
</dbReference>
<keyword evidence="2" id="KW-0547">Nucleotide-binding</keyword>
<dbReference type="Proteomes" id="UP000035579">
    <property type="component" value="Chromosome"/>
</dbReference>
<organism evidence="8 9">
    <name type="scientific">Archangium gephyra</name>
    <dbReference type="NCBI Taxonomy" id="48"/>
    <lineage>
        <taxon>Bacteria</taxon>
        <taxon>Pseudomonadati</taxon>
        <taxon>Myxococcota</taxon>
        <taxon>Myxococcia</taxon>
        <taxon>Myxococcales</taxon>
        <taxon>Cystobacterineae</taxon>
        <taxon>Archangiaceae</taxon>
        <taxon>Archangium</taxon>
    </lineage>
</organism>
<keyword evidence="3 8" id="KW-0418">Kinase</keyword>
<evidence type="ECO:0000256" key="6">
    <source>
        <dbReference type="SAM" id="Phobius"/>
    </source>
</evidence>
<feature type="domain" description="Protein kinase" evidence="7">
    <location>
        <begin position="13"/>
        <end position="283"/>
    </location>
</feature>
<keyword evidence="6" id="KW-1133">Transmembrane helix</keyword>
<name>A0AAC8TJ19_9BACT</name>
<dbReference type="PROSITE" id="PS00109">
    <property type="entry name" value="PROTEIN_KINASE_TYR"/>
    <property type="match status" value="1"/>
</dbReference>
<feature type="region of interest" description="Disordered" evidence="5">
    <location>
        <begin position="376"/>
        <end position="461"/>
    </location>
</feature>
<dbReference type="RefSeq" id="WP_047860821.1">
    <property type="nucleotide sequence ID" value="NZ_CP011509.1"/>
</dbReference>
<evidence type="ECO:0000313" key="8">
    <source>
        <dbReference type="EMBL" id="AKJ07918.1"/>
    </source>
</evidence>
<evidence type="ECO:0000256" key="5">
    <source>
        <dbReference type="SAM" id="MobiDB-lite"/>
    </source>
</evidence>
<dbReference type="InterPro" id="IPR000719">
    <property type="entry name" value="Prot_kinase_dom"/>
</dbReference>
<dbReference type="GO" id="GO:0004674">
    <property type="term" value="F:protein serine/threonine kinase activity"/>
    <property type="evidence" value="ECO:0007669"/>
    <property type="project" value="UniProtKB-KW"/>
</dbReference>
<dbReference type="InterPro" id="IPR008266">
    <property type="entry name" value="Tyr_kinase_AS"/>
</dbReference>
<keyword evidence="6" id="KW-0472">Membrane</keyword>
<keyword evidence="1" id="KW-0808">Transferase</keyword>
<dbReference type="Pfam" id="PF00069">
    <property type="entry name" value="Pkinase"/>
    <property type="match status" value="1"/>
</dbReference>
<dbReference type="PANTHER" id="PTHR43289:SF6">
    <property type="entry name" value="SERINE_THREONINE-PROTEIN KINASE NEKL-3"/>
    <property type="match status" value="1"/>
</dbReference>
<feature type="region of interest" description="Disordered" evidence="5">
    <location>
        <begin position="303"/>
        <end position="340"/>
    </location>
</feature>
<evidence type="ECO:0000256" key="1">
    <source>
        <dbReference type="ARBA" id="ARBA00022679"/>
    </source>
</evidence>
<reference evidence="8 9" key="1">
    <citation type="submission" date="2015-05" db="EMBL/GenBank/DDBJ databases">
        <title>Genome assembly of Archangium gephyra DSM 2261.</title>
        <authorList>
            <person name="Sharma G."/>
            <person name="Subramanian S."/>
        </authorList>
    </citation>
    <scope>NUCLEOTIDE SEQUENCE [LARGE SCALE GENOMIC DNA]</scope>
    <source>
        <strain evidence="8 9">DSM 2261</strain>
    </source>
</reference>
<feature type="compositionally biased region" description="Pro residues" evidence="5">
    <location>
        <begin position="401"/>
        <end position="419"/>
    </location>
</feature>
<dbReference type="AlphaFoldDB" id="A0AAC8TJ19"/>
<evidence type="ECO:0000256" key="2">
    <source>
        <dbReference type="ARBA" id="ARBA00022741"/>
    </source>
</evidence>
<dbReference type="PROSITE" id="PS50011">
    <property type="entry name" value="PROTEIN_KINASE_DOM"/>
    <property type="match status" value="1"/>
</dbReference>
<dbReference type="InterPro" id="IPR011009">
    <property type="entry name" value="Kinase-like_dom_sf"/>
</dbReference>
<protein>
    <submittedName>
        <fullName evidence="8">Serine/threonine protein kinase PrkC, regulator of stationary phase</fullName>
    </submittedName>
</protein>
<keyword evidence="8" id="KW-0723">Serine/threonine-protein kinase</keyword>
<evidence type="ECO:0000256" key="4">
    <source>
        <dbReference type="ARBA" id="ARBA00022840"/>
    </source>
</evidence>
<feature type="compositionally biased region" description="Low complexity" evidence="5">
    <location>
        <begin position="420"/>
        <end position="430"/>
    </location>
</feature>
<dbReference type="Gene3D" id="1.10.510.10">
    <property type="entry name" value="Transferase(Phosphotransferase) domain 1"/>
    <property type="match status" value="1"/>
</dbReference>